<dbReference type="RefSeq" id="WP_099862049.1">
    <property type="nucleotide sequence ID" value="NZ_PEOG01000031.1"/>
</dbReference>
<comment type="caution">
    <text evidence="2">The sequence shown here is derived from an EMBL/GenBank/DDBJ whole genome shotgun (WGS) entry which is preliminary data.</text>
</comment>
<evidence type="ECO:0000313" key="2">
    <source>
        <dbReference type="EMBL" id="PIM52788.1"/>
    </source>
</evidence>
<keyword evidence="3" id="KW-1185">Reference proteome</keyword>
<feature type="transmembrane region" description="Helical" evidence="1">
    <location>
        <begin position="276"/>
        <end position="296"/>
    </location>
</feature>
<name>A0A2G9C8N9_9BURK</name>
<dbReference type="Gene3D" id="1.20.1250.20">
    <property type="entry name" value="MFS general substrate transporter like domains"/>
    <property type="match status" value="1"/>
</dbReference>
<feature type="transmembrane region" description="Helical" evidence="1">
    <location>
        <begin position="245"/>
        <end position="269"/>
    </location>
</feature>
<dbReference type="SUPFAM" id="SSF103473">
    <property type="entry name" value="MFS general substrate transporter"/>
    <property type="match status" value="1"/>
</dbReference>
<evidence type="ECO:0000313" key="3">
    <source>
        <dbReference type="Proteomes" id="UP000231501"/>
    </source>
</evidence>
<dbReference type="Proteomes" id="UP000231501">
    <property type="component" value="Unassembled WGS sequence"/>
</dbReference>
<dbReference type="EMBL" id="PEOG01000031">
    <property type="protein sequence ID" value="PIM52788.1"/>
    <property type="molecule type" value="Genomic_DNA"/>
</dbReference>
<feature type="transmembrane region" description="Helical" evidence="1">
    <location>
        <begin position="20"/>
        <end position="43"/>
    </location>
</feature>
<feature type="transmembrane region" description="Helical" evidence="1">
    <location>
        <begin position="302"/>
        <end position="325"/>
    </location>
</feature>
<feature type="transmembrane region" description="Helical" evidence="1">
    <location>
        <begin position="363"/>
        <end position="382"/>
    </location>
</feature>
<accession>A0A2G9C8N9</accession>
<gene>
    <name evidence="2" type="ORF">CS062_12940</name>
</gene>
<keyword evidence="1" id="KW-1133">Transmembrane helix</keyword>
<proteinExistence type="predicted"/>
<dbReference type="OrthoDB" id="5995417at2"/>
<feature type="transmembrane region" description="Helical" evidence="1">
    <location>
        <begin position="213"/>
        <end position="233"/>
    </location>
</feature>
<dbReference type="AlphaFoldDB" id="A0A2G9C8N9"/>
<keyword evidence="1" id="KW-0812">Transmembrane</keyword>
<dbReference type="InterPro" id="IPR036259">
    <property type="entry name" value="MFS_trans_sf"/>
</dbReference>
<keyword evidence="1" id="KW-0472">Membrane</keyword>
<organism evidence="2 3">
    <name type="scientific">Roseateles chitinivorans</name>
    <dbReference type="NCBI Taxonomy" id="2917965"/>
    <lineage>
        <taxon>Bacteria</taxon>
        <taxon>Pseudomonadati</taxon>
        <taxon>Pseudomonadota</taxon>
        <taxon>Betaproteobacteria</taxon>
        <taxon>Burkholderiales</taxon>
        <taxon>Sphaerotilaceae</taxon>
        <taxon>Roseateles</taxon>
    </lineage>
</organism>
<evidence type="ECO:0000256" key="1">
    <source>
        <dbReference type="SAM" id="Phobius"/>
    </source>
</evidence>
<feature type="transmembrane region" description="Helical" evidence="1">
    <location>
        <begin position="337"/>
        <end position="357"/>
    </location>
</feature>
<reference evidence="2 3" key="1">
    <citation type="submission" date="2017-11" db="EMBL/GenBank/DDBJ databases">
        <title>Draft genome sequence of Mitsuaria sp. HWN-4.</title>
        <authorList>
            <person name="Gundlapally S.R."/>
        </authorList>
    </citation>
    <scope>NUCLEOTIDE SEQUENCE [LARGE SCALE GENOMIC DNA]</scope>
    <source>
        <strain evidence="2 3">HWN-4</strain>
    </source>
</reference>
<feature type="transmembrane region" description="Helical" evidence="1">
    <location>
        <begin position="167"/>
        <end position="186"/>
    </location>
</feature>
<feature type="transmembrane region" description="Helical" evidence="1">
    <location>
        <begin position="141"/>
        <end position="161"/>
    </location>
</feature>
<protein>
    <submittedName>
        <fullName evidence="2">MFS transporter</fullName>
    </submittedName>
</protein>
<feature type="transmembrane region" description="Helical" evidence="1">
    <location>
        <begin position="55"/>
        <end position="76"/>
    </location>
</feature>
<sequence>MTHTQPPGPTSPSARGAQVLAILVGAVALLMLGLQPLLLGALLEAGQVTLEGVGLVAMGEIVALGLGVLIGDLWLSVRSLRRITMLAALAAAALDLATMRVGGDLALGLVRAAAGIAEGLMVWSTTAVIVRAAVPERLAGLFFVVQTLAQATTGLALAHLVLPVAGWSGGFALLAGLCVLAALLAARFARPLGPLTPTVSQVGVGLRWTRPRVGTLLLVFLQLATLGALWAYAEPLGTRAGFSPTAVQTLIAAGLGMQVVGGSVGTWLVRRAPIRPVLLGCSLVLGLTALGIARTAQGGTLAFAALCGLFTFTWLFMLPFQMALAFHVDGSGQVASLVPAAQLFGSAFGPLMASLVVTGEEVAPVPFVAAGFALLAMLVLPLTRTAPRQGFSERQFR</sequence>